<evidence type="ECO:0000256" key="1">
    <source>
        <dbReference type="SAM" id="Coils"/>
    </source>
</evidence>
<keyword evidence="3" id="KW-1185">Reference proteome</keyword>
<dbReference type="EMBL" id="BGPR01001691">
    <property type="protein sequence ID" value="GBM59618.1"/>
    <property type="molecule type" value="Genomic_DNA"/>
</dbReference>
<comment type="caution">
    <text evidence="2">The sequence shown here is derived from an EMBL/GenBank/DDBJ whole genome shotgun (WGS) entry which is preliminary data.</text>
</comment>
<protein>
    <submittedName>
        <fullName evidence="2">Uncharacterized protein</fullName>
    </submittedName>
</protein>
<dbReference type="AlphaFoldDB" id="A0A4Y2H4D2"/>
<reference evidence="2 3" key="1">
    <citation type="journal article" date="2019" name="Sci. Rep.">
        <title>Orb-weaving spider Araneus ventricosus genome elucidates the spidroin gene catalogue.</title>
        <authorList>
            <person name="Kono N."/>
            <person name="Nakamura H."/>
            <person name="Ohtoshi R."/>
            <person name="Moran D.A.P."/>
            <person name="Shinohara A."/>
            <person name="Yoshida Y."/>
            <person name="Fujiwara M."/>
            <person name="Mori M."/>
            <person name="Tomita M."/>
            <person name="Arakawa K."/>
        </authorList>
    </citation>
    <scope>NUCLEOTIDE SEQUENCE [LARGE SCALE GENOMIC DNA]</scope>
</reference>
<accession>A0A4Y2H4D2</accession>
<proteinExistence type="predicted"/>
<dbReference type="OrthoDB" id="4327074at2759"/>
<evidence type="ECO:0000313" key="2">
    <source>
        <dbReference type="EMBL" id="GBM59618.1"/>
    </source>
</evidence>
<dbReference type="Proteomes" id="UP000499080">
    <property type="component" value="Unassembled WGS sequence"/>
</dbReference>
<organism evidence="2 3">
    <name type="scientific">Araneus ventricosus</name>
    <name type="common">Orbweaver spider</name>
    <name type="synonym">Epeira ventricosa</name>
    <dbReference type="NCBI Taxonomy" id="182803"/>
    <lineage>
        <taxon>Eukaryota</taxon>
        <taxon>Metazoa</taxon>
        <taxon>Ecdysozoa</taxon>
        <taxon>Arthropoda</taxon>
        <taxon>Chelicerata</taxon>
        <taxon>Arachnida</taxon>
        <taxon>Araneae</taxon>
        <taxon>Araneomorphae</taxon>
        <taxon>Entelegynae</taxon>
        <taxon>Araneoidea</taxon>
        <taxon>Araneidae</taxon>
        <taxon>Araneus</taxon>
    </lineage>
</organism>
<keyword evidence="1" id="KW-0175">Coiled coil</keyword>
<gene>
    <name evidence="2" type="ORF">AVEN_218930_1</name>
</gene>
<feature type="coiled-coil region" evidence="1">
    <location>
        <begin position="6"/>
        <end position="33"/>
    </location>
</feature>
<sequence>MISSPFKNLFEKNEEEKVELVEAKANRVLMNNKNGDKTKKRKTMKAKKKLILNSIENPVPSTSSANNEGTICPGCEQTYDEDWMQCGYYVRSGGMRNVPVTKAVKHLYATTAKFSGAIFFLAFHNIYFF</sequence>
<name>A0A4Y2H4D2_ARAVE</name>
<evidence type="ECO:0000313" key="3">
    <source>
        <dbReference type="Proteomes" id="UP000499080"/>
    </source>
</evidence>